<dbReference type="CDD" id="cd00501">
    <property type="entry name" value="Peptidase_C15"/>
    <property type="match status" value="1"/>
</dbReference>
<evidence type="ECO:0000256" key="1">
    <source>
        <dbReference type="ARBA" id="ARBA00006641"/>
    </source>
</evidence>
<keyword evidence="3" id="KW-0645">Protease</keyword>
<evidence type="ECO:0000256" key="4">
    <source>
        <dbReference type="ARBA" id="ARBA00022801"/>
    </source>
</evidence>
<keyword evidence="4" id="KW-0378">Hydrolase</keyword>
<dbReference type="GO" id="GO:0016920">
    <property type="term" value="F:pyroglutamyl-peptidase activity"/>
    <property type="evidence" value="ECO:0007669"/>
    <property type="project" value="InterPro"/>
</dbReference>
<evidence type="ECO:0000256" key="3">
    <source>
        <dbReference type="ARBA" id="ARBA00022670"/>
    </source>
</evidence>
<organism evidence="6 7">
    <name type="scientific">Dufourea novaeangliae</name>
    <name type="common">Sweat bee</name>
    <dbReference type="NCBI Taxonomy" id="178035"/>
    <lineage>
        <taxon>Eukaryota</taxon>
        <taxon>Metazoa</taxon>
        <taxon>Ecdysozoa</taxon>
        <taxon>Arthropoda</taxon>
        <taxon>Hexapoda</taxon>
        <taxon>Insecta</taxon>
        <taxon>Pterygota</taxon>
        <taxon>Neoptera</taxon>
        <taxon>Endopterygota</taxon>
        <taxon>Hymenoptera</taxon>
        <taxon>Apocrita</taxon>
        <taxon>Aculeata</taxon>
        <taxon>Apoidea</taxon>
        <taxon>Anthophila</taxon>
        <taxon>Halictidae</taxon>
        <taxon>Rophitinae</taxon>
        <taxon>Dufourea</taxon>
    </lineage>
</organism>
<keyword evidence="2" id="KW-0963">Cytoplasm</keyword>
<dbReference type="SUPFAM" id="SSF53182">
    <property type="entry name" value="Pyrrolidone carboxyl peptidase (pyroglutamate aminopeptidase)"/>
    <property type="match status" value="1"/>
</dbReference>
<dbReference type="PANTHER" id="PTHR23402:SF1">
    <property type="entry name" value="PYROGLUTAMYL-PEPTIDASE I"/>
    <property type="match status" value="1"/>
</dbReference>
<sequence>MESDYKYSALITGFGPFTGHVINASWEAVKELSKLSVDSEELKGVKVITKEIPVSYDDVSSYVPKLLKKYNPMVILHVGVSSKAECLTIECCAHNNGYIKPDIHNKCPDEYAVIPQILNTTINVSEVCDVVNESSRETDCNACISYNAGKYLCEYIFYKSLQIRPMKTLFVHVPDFNKYSSIQTAKGLYCILCYMIKNIRDE</sequence>
<dbReference type="PRINTS" id="PR00706">
    <property type="entry name" value="PYROGLUPTASE"/>
</dbReference>
<dbReference type="InterPro" id="IPR036440">
    <property type="entry name" value="Peptidase_C15-like_sf"/>
</dbReference>
<dbReference type="GO" id="GO:0005829">
    <property type="term" value="C:cytosol"/>
    <property type="evidence" value="ECO:0007669"/>
    <property type="project" value="InterPro"/>
</dbReference>
<reference evidence="6 7" key="1">
    <citation type="submission" date="2015-07" db="EMBL/GenBank/DDBJ databases">
        <title>The genome of Dufourea novaeangliae.</title>
        <authorList>
            <person name="Pan H."/>
            <person name="Kapheim K."/>
        </authorList>
    </citation>
    <scope>NUCLEOTIDE SEQUENCE [LARGE SCALE GENOMIC DNA]</scope>
    <source>
        <strain evidence="6">0120121106</strain>
        <tissue evidence="6">Whole body</tissue>
    </source>
</reference>
<dbReference type="OrthoDB" id="407146at2759"/>
<dbReference type="Pfam" id="PF01470">
    <property type="entry name" value="Peptidase_C15"/>
    <property type="match status" value="1"/>
</dbReference>
<dbReference type="PANTHER" id="PTHR23402">
    <property type="entry name" value="PROTEASE FAMILY C15 PYROGLUTAMYL-PEPTIDASE I-RELATED"/>
    <property type="match status" value="1"/>
</dbReference>
<dbReference type="Proteomes" id="UP000076502">
    <property type="component" value="Unassembled WGS sequence"/>
</dbReference>
<dbReference type="GO" id="GO:0006508">
    <property type="term" value="P:proteolysis"/>
    <property type="evidence" value="ECO:0007669"/>
    <property type="project" value="UniProtKB-KW"/>
</dbReference>
<name>A0A154PMF0_DUFNO</name>
<proteinExistence type="inferred from homology"/>
<gene>
    <name evidence="6" type="ORF">WN55_04435</name>
</gene>
<evidence type="ECO:0000313" key="6">
    <source>
        <dbReference type="EMBL" id="KZC12917.1"/>
    </source>
</evidence>
<evidence type="ECO:0000313" key="7">
    <source>
        <dbReference type="Proteomes" id="UP000076502"/>
    </source>
</evidence>
<dbReference type="EMBL" id="KQ434977">
    <property type="protein sequence ID" value="KZC12917.1"/>
    <property type="molecule type" value="Genomic_DNA"/>
</dbReference>
<comment type="similarity">
    <text evidence="1">Belongs to the peptidase C15 family.</text>
</comment>
<accession>A0A154PMF0</accession>
<dbReference type="AlphaFoldDB" id="A0A154PMF0"/>
<evidence type="ECO:0000256" key="5">
    <source>
        <dbReference type="ARBA" id="ARBA00022807"/>
    </source>
</evidence>
<dbReference type="Gene3D" id="3.40.630.20">
    <property type="entry name" value="Peptidase C15, pyroglutamyl peptidase I-like"/>
    <property type="match status" value="1"/>
</dbReference>
<dbReference type="PIRSF" id="PIRSF015592">
    <property type="entry name" value="Prld-crbxl_pptds"/>
    <property type="match status" value="1"/>
</dbReference>
<dbReference type="InterPro" id="IPR016125">
    <property type="entry name" value="Peptidase_C15-like"/>
</dbReference>
<evidence type="ECO:0000256" key="2">
    <source>
        <dbReference type="ARBA" id="ARBA00022490"/>
    </source>
</evidence>
<keyword evidence="7" id="KW-1185">Reference proteome</keyword>
<protein>
    <submittedName>
        <fullName evidence="6">Pyroglutamyl-peptidase 1</fullName>
    </submittedName>
</protein>
<keyword evidence="5" id="KW-0788">Thiol protease</keyword>
<dbReference type="InterPro" id="IPR000816">
    <property type="entry name" value="Peptidase_C15"/>
</dbReference>